<comment type="caution">
    <text evidence="2">The sequence shown here is derived from an EMBL/GenBank/DDBJ whole genome shotgun (WGS) entry which is preliminary data.</text>
</comment>
<evidence type="ECO:0000313" key="2">
    <source>
        <dbReference type="EMBL" id="MBP2329448.1"/>
    </source>
</evidence>
<feature type="transmembrane region" description="Helical" evidence="1">
    <location>
        <begin position="486"/>
        <end position="507"/>
    </location>
</feature>
<gene>
    <name evidence="2" type="ORF">JOF56_009833</name>
</gene>
<feature type="transmembrane region" description="Helical" evidence="1">
    <location>
        <begin position="360"/>
        <end position="378"/>
    </location>
</feature>
<feature type="transmembrane region" description="Helical" evidence="1">
    <location>
        <begin position="70"/>
        <end position="92"/>
    </location>
</feature>
<organism evidence="2 3">
    <name type="scientific">Kibdelosporangium banguiense</name>
    <dbReference type="NCBI Taxonomy" id="1365924"/>
    <lineage>
        <taxon>Bacteria</taxon>
        <taxon>Bacillati</taxon>
        <taxon>Actinomycetota</taxon>
        <taxon>Actinomycetes</taxon>
        <taxon>Pseudonocardiales</taxon>
        <taxon>Pseudonocardiaceae</taxon>
        <taxon>Kibdelosporangium</taxon>
    </lineage>
</organism>
<protein>
    <submittedName>
        <fullName evidence="2">Uncharacterized protein</fullName>
    </submittedName>
</protein>
<feature type="transmembrane region" description="Helical" evidence="1">
    <location>
        <begin position="142"/>
        <end position="160"/>
    </location>
</feature>
<feature type="transmembrane region" description="Helical" evidence="1">
    <location>
        <begin position="390"/>
        <end position="413"/>
    </location>
</feature>
<feature type="transmembrane region" description="Helical" evidence="1">
    <location>
        <begin position="112"/>
        <end position="130"/>
    </location>
</feature>
<reference evidence="2 3" key="1">
    <citation type="submission" date="2021-03" db="EMBL/GenBank/DDBJ databases">
        <title>Sequencing the genomes of 1000 actinobacteria strains.</title>
        <authorList>
            <person name="Klenk H.-P."/>
        </authorList>
    </citation>
    <scope>NUCLEOTIDE SEQUENCE [LARGE SCALE GENOMIC DNA]</scope>
    <source>
        <strain evidence="2 3">DSM 46670</strain>
    </source>
</reference>
<keyword evidence="1" id="KW-0812">Transmembrane</keyword>
<dbReference type="EMBL" id="JAGINW010000001">
    <property type="protein sequence ID" value="MBP2329448.1"/>
    <property type="molecule type" value="Genomic_DNA"/>
</dbReference>
<feature type="transmembrane region" description="Helical" evidence="1">
    <location>
        <begin position="5"/>
        <end position="24"/>
    </location>
</feature>
<evidence type="ECO:0000256" key="1">
    <source>
        <dbReference type="SAM" id="Phobius"/>
    </source>
</evidence>
<keyword evidence="3" id="KW-1185">Reference proteome</keyword>
<accession>A0ABS4TYH5</accession>
<keyword evidence="1" id="KW-0472">Membrane</keyword>
<evidence type="ECO:0000313" key="3">
    <source>
        <dbReference type="Proteomes" id="UP001519332"/>
    </source>
</evidence>
<feature type="transmembrane region" description="Helical" evidence="1">
    <location>
        <begin position="455"/>
        <end position="474"/>
    </location>
</feature>
<sequence>MRTGVFLRWVAHPLTVGATAVLLLNDHVLKQAWPGVVTGKLSDVAGLVMAPPALGLLFGLLLAHRIGAAAAVLLTGVGFSLVKLTPAGAEVASAAWSVVNGPSVILADPSDLFALPALGLAWWAWCQVAVAPPLPDSLAFRLRVILAVPFTVLAITATSAPGDTLPSVDSVRGPGEGDVEKGAQVVIEVGWQVYGSRSGVDDWTLLSDAPSGPLSTRQRQIEACVPHDAGHCYRVHGGSGLNPRESPPHSGRLLGVDETIDAGQTWHTAWEVPAGRWPFVLRQHPTPGGVTRDDEVASVDILVRAVPGGHEVMVANGADGLAVRSIDGAWRRVPVVDAATGLDIRPAPLIAFGRAIGDDIIKAGLITLLALLIGMSVAAGRARARARIGFGLTAVLVSLGVLVLVAMLIIGMVGFLRATSRTSTGTWLAIALCLVGTGTVLTLTQRVLLRSRAAMVAAAAVLTGLAFVGPMLGWTVGYPQERGSAIGLGLIVAVVSLFVVVTVGWWAGRDPIQRLDPAVKGRPGARADTNEHSP</sequence>
<name>A0ABS4TYH5_9PSEU</name>
<feature type="transmembrane region" description="Helical" evidence="1">
    <location>
        <begin position="44"/>
        <end position="63"/>
    </location>
</feature>
<feature type="transmembrane region" description="Helical" evidence="1">
    <location>
        <begin position="425"/>
        <end position="443"/>
    </location>
</feature>
<keyword evidence="1" id="KW-1133">Transmembrane helix</keyword>
<proteinExistence type="predicted"/>
<dbReference type="Proteomes" id="UP001519332">
    <property type="component" value="Unassembled WGS sequence"/>
</dbReference>
<dbReference type="RefSeq" id="WP_209646238.1">
    <property type="nucleotide sequence ID" value="NZ_JAGINW010000001.1"/>
</dbReference>